<feature type="region of interest" description="Disordered" evidence="1">
    <location>
        <begin position="392"/>
        <end position="451"/>
    </location>
</feature>
<evidence type="ECO:0000313" key="3">
    <source>
        <dbReference type="Proteomes" id="UP001151760"/>
    </source>
</evidence>
<evidence type="ECO:0000256" key="1">
    <source>
        <dbReference type="SAM" id="MobiDB-lite"/>
    </source>
</evidence>
<dbReference type="EMBL" id="BQNB010018171">
    <property type="protein sequence ID" value="GJT71487.1"/>
    <property type="molecule type" value="Genomic_DNA"/>
</dbReference>
<keyword evidence="3" id="KW-1185">Reference proteome</keyword>
<proteinExistence type="predicted"/>
<reference evidence="2" key="1">
    <citation type="journal article" date="2022" name="Int. J. Mol. Sci.">
        <title>Draft Genome of Tanacetum Coccineum: Genomic Comparison of Closely Related Tanacetum-Family Plants.</title>
        <authorList>
            <person name="Yamashiro T."/>
            <person name="Shiraishi A."/>
            <person name="Nakayama K."/>
            <person name="Satake H."/>
        </authorList>
    </citation>
    <scope>NUCLEOTIDE SEQUENCE</scope>
</reference>
<sequence length="451" mass="51488">MLRRKWSDTDKRRSGIMVDLIDKQMLERRILRNLERLVGAREPEMDYRLMQRTVSPRLFCLGLKVNHLPPASSCPRFFSDSVTKLTIGQLIDGSSCGRIDMVIKDLDLEPKIDAMMREFLEKRIFKNRTKTKPQTTKPSTEWKRQSQIKAKQSFGHDKEDPHAHIDISTDHFYDEDFRSPEYVVKLCFYHFPVGAARFGLDKDPQAILTWDDLRSKFIHKFFLLLKRQILEMKSRDFSKDLTNRFMKHGTVSMIFLGHAHIMVSWNYINSILSIMLEHQNDQDSLNSAAGGNFLDKMPRECLKIIKSKSKVCISQSKPVVAKVSISTSTSGISPDVSELKEFGQSIAPCNTLYHPKEDLKGITTRSSVAYQGPAIPSTSSSPPKVMNRDTEVTKDTMLPTNNKSIKDIQPPVIQVQSQNPTSEPDDDPVSAPRPNQQTSNPFLQEEMMKAP</sequence>
<reference evidence="2" key="2">
    <citation type="submission" date="2022-01" db="EMBL/GenBank/DDBJ databases">
        <authorList>
            <person name="Yamashiro T."/>
            <person name="Shiraishi A."/>
            <person name="Satake H."/>
            <person name="Nakayama K."/>
        </authorList>
    </citation>
    <scope>NUCLEOTIDE SEQUENCE</scope>
</reference>
<organism evidence="2 3">
    <name type="scientific">Tanacetum coccineum</name>
    <dbReference type="NCBI Taxonomy" id="301880"/>
    <lineage>
        <taxon>Eukaryota</taxon>
        <taxon>Viridiplantae</taxon>
        <taxon>Streptophyta</taxon>
        <taxon>Embryophyta</taxon>
        <taxon>Tracheophyta</taxon>
        <taxon>Spermatophyta</taxon>
        <taxon>Magnoliopsida</taxon>
        <taxon>eudicotyledons</taxon>
        <taxon>Gunneridae</taxon>
        <taxon>Pentapetalae</taxon>
        <taxon>asterids</taxon>
        <taxon>campanulids</taxon>
        <taxon>Asterales</taxon>
        <taxon>Asteraceae</taxon>
        <taxon>Asteroideae</taxon>
        <taxon>Anthemideae</taxon>
        <taxon>Anthemidinae</taxon>
        <taxon>Tanacetum</taxon>
    </lineage>
</organism>
<dbReference type="Proteomes" id="UP001151760">
    <property type="component" value="Unassembled WGS sequence"/>
</dbReference>
<evidence type="ECO:0000313" key="2">
    <source>
        <dbReference type="EMBL" id="GJT71487.1"/>
    </source>
</evidence>
<protein>
    <submittedName>
        <fullName evidence="2">Uncharacterized protein</fullName>
    </submittedName>
</protein>
<gene>
    <name evidence="2" type="ORF">Tco_1030773</name>
</gene>
<accession>A0ABQ5G905</accession>
<comment type="caution">
    <text evidence="2">The sequence shown here is derived from an EMBL/GenBank/DDBJ whole genome shotgun (WGS) entry which is preliminary data.</text>
</comment>
<feature type="compositionally biased region" description="Polar residues" evidence="1">
    <location>
        <begin position="433"/>
        <end position="442"/>
    </location>
</feature>
<name>A0ABQ5G905_9ASTR</name>